<keyword evidence="2" id="KW-1185">Reference proteome</keyword>
<name>A0AAV5MXQ2_9ROSI</name>
<proteinExistence type="predicted"/>
<accession>A0AAV5MXQ2</accession>
<dbReference type="AlphaFoldDB" id="A0AAV5MXQ2"/>
<protein>
    <submittedName>
        <fullName evidence="1">Uncharacterized protein</fullName>
    </submittedName>
</protein>
<evidence type="ECO:0000313" key="2">
    <source>
        <dbReference type="Proteomes" id="UP001054252"/>
    </source>
</evidence>
<sequence length="29" mass="3421">MTDSSEEAKQIEKLYEFGERLNESKDKSQ</sequence>
<dbReference type="EMBL" id="BPVZ01001636">
    <property type="protein sequence ID" value="GKV53633.1"/>
    <property type="molecule type" value="Genomic_DNA"/>
</dbReference>
<dbReference type="Proteomes" id="UP001054252">
    <property type="component" value="Unassembled WGS sequence"/>
</dbReference>
<organism evidence="1 2">
    <name type="scientific">Rubroshorea leprosula</name>
    <dbReference type="NCBI Taxonomy" id="152421"/>
    <lineage>
        <taxon>Eukaryota</taxon>
        <taxon>Viridiplantae</taxon>
        <taxon>Streptophyta</taxon>
        <taxon>Embryophyta</taxon>
        <taxon>Tracheophyta</taxon>
        <taxon>Spermatophyta</taxon>
        <taxon>Magnoliopsida</taxon>
        <taxon>eudicotyledons</taxon>
        <taxon>Gunneridae</taxon>
        <taxon>Pentapetalae</taxon>
        <taxon>rosids</taxon>
        <taxon>malvids</taxon>
        <taxon>Malvales</taxon>
        <taxon>Dipterocarpaceae</taxon>
        <taxon>Rubroshorea</taxon>
    </lineage>
</organism>
<reference evidence="1 2" key="1">
    <citation type="journal article" date="2021" name="Commun. Biol.">
        <title>The genome of Shorea leprosula (Dipterocarpaceae) highlights the ecological relevance of drought in aseasonal tropical rainforests.</title>
        <authorList>
            <person name="Ng K.K.S."/>
            <person name="Kobayashi M.J."/>
            <person name="Fawcett J.A."/>
            <person name="Hatakeyama M."/>
            <person name="Paape T."/>
            <person name="Ng C.H."/>
            <person name="Ang C.C."/>
            <person name="Tnah L.H."/>
            <person name="Lee C.T."/>
            <person name="Nishiyama T."/>
            <person name="Sese J."/>
            <person name="O'Brien M.J."/>
            <person name="Copetti D."/>
            <person name="Mohd Noor M.I."/>
            <person name="Ong R.C."/>
            <person name="Putra M."/>
            <person name="Sireger I.Z."/>
            <person name="Indrioko S."/>
            <person name="Kosugi Y."/>
            <person name="Izuno A."/>
            <person name="Isagi Y."/>
            <person name="Lee S.L."/>
            <person name="Shimizu K.K."/>
        </authorList>
    </citation>
    <scope>NUCLEOTIDE SEQUENCE [LARGE SCALE GENOMIC DNA]</scope>
    <source>
        <strain evidence="1">214</strain>
    </source>
</reference>
<comment type="caution">
    <text evidence="1">The sequence shown here is derived from an EMBL/GenBank/DDBJ whole genome shotgun (WGS) entry which is preliminary data.</text>
</comment>
<gene>
    <name evidence="1" type="ORF">SLEP1_g60151</name>
</gene>
<feature type="non-terminal residue" evidence="1">
    <location>
        <position position="29"/>
    </location>
</feature>
<evidence type="ECO:0000313" key="1">
    <source>
        <dbReference type="EMBL" id="GKV53633.1"/>
    </source>
</evidence>